<dbReference type="EMBL" id="CABWMV010000024">
    <property type="protein sequence ID" value="VXC98787.1"/>
    <property type="molecule type" value="Genomic_DNA"/>
</dbReference>
<dbReference type="Proteomes" id="UP000432350">
    <property type="component" value="Unassembled WGS sequence"/>
</dbReference>
<dbReference type="AlphaFoldDB" id="A0A654D0A9"/>
<keyword evidence="1" id="KW-0812">Transmembrane</keyword>
<protein>
    <submittedName>
        <fullName evidence="2">Uncharacterized protein</fullName>
    </submittedName>
</protein>
<keyword evidence="1" id="KW-0472">Membrane</keyword>
<keyword evidence="1" id="KW-1133">Transmembrane helix</keyword>
<feature type="transmembrane region" description="Helical" evidence="1">
    <location>
        <begin position="20"/>
        <end position="40"/>
    </location>
</feature>
<accession>A0A654D0A9</accession>
<evidence type="ECO:0000313" key="2">
    <source>
        <dbReference type="EMBL" id="VXC98787.1"/>
    </source>
</evidence>
<evidence type="ECO:0000313" key="3">
    <source>
        <dbReference type="Proteomes" id="UP000432350"/>
    </source>
</evidence>
<sequence length="55" mass="6145">MLESVDQHKNSADLRFGGIPYILTGFGIPLIYAWTGDILLPTQKARSYDRASFIS</sequence>
<proteinExistence type="predicted"/>
<name>A0A654D0A9_SPHMU</name>
<reference evidence="2 3" key="1">
    <citation type="submission" date="2019-10" db="EMBL/GenBank/DDBJ databases">
        <authorList>
            <person name="Karimi E."/>
        </authorList>
    </citation>
    <scope>NUCLEOTIDE SEQUENCE [LARGE SCALE GENOMIC DNA]</scope>
    <source>
        <strain evidence="2 3">Sphingobacterium sp. 8BC</strain>
    </source>
</reference>
<organism evidence="2 3">
    <name type="scientific">Sphingobacterium multivorum</name>
    <dbReference type="NCBI Taxonomy" id="28454"/>
    <lineage>
        <taxon>Bacteria</taxon>
        <taxon>Pseudomonadati</taxon>
        <taxon>Bacteroidota</taxon>
        <taxon>Sphingobacteriia</taxon>
        <taxon>Sphingobacteriales</taxon>
        <taxon>Sphingobacteriaceae</taxon>
        <taxon>Sphingobacterium</taxon>
    </lineage>
</organism>
<evidence type="ECO:0000256" key="1">
    <source>
        <dbReference type="SAM" id="Phobius"/>
    </source>
</evidence>
<gene>
    <name evidence="2" type="ORF">SPHINGO8BC_51399</name>
</gene>